<dbReference type="EMBL" id="AODQ01000102">
    <property type="protein sequence ID" value="EMR01607.1"/>
    <property type="molecule type" value="Genomic_DNA"/>
</dbReference>
<protein>
    <recommendedName>
        <fullName evidence="4">DUF2279 domain-containing protein</fullName>
    </recommendedName>
</protein>
<dbReference type="PATRIC" id="fig|1279009.4.peg.3307"/>
<sequence length="292" mass="33179">MFRSVLVLLFACLPVLCAQAQHPPDSLHRGRLNTLLLVKGGAYGGLLLGLHQLWYKDQGRTEFHFFNDSRDWQQMDKLGHAYSTYHLGRLHYASFRWAGMAPRKAALWSSLAGFAWLLPIEFLDGYSEAYGASSGDLVANASGALLWGSQQLLWEKQLLRPKFSFHPTRWAPRRTSLLGSRLHEQVLKDYNGQTYWLSADLSQLSGGRSPRWLNLALGYGASGMVYANAAQNSAQGYLAYRQWFLAPDLNLSHIRSNKRAVRWLLFVLDGIHLPAPALEWSRNRLHLHPVYF</sequence>
<keyword evidence="3" id="KW-1185">Reference proteome</keyword>
<dbReference type="OrthoDB" id="9803535at2"/>
<gene>
    <name evidence="2" type="ORF">ADICEAN_03260</name>
</gene>
<dbReference type="Proteomes" id="UP000011910">
    <property type="component" value="Unassembled WGS sequence"/>
</dbReference>
<name>M7N2T2_9BACT</name>
<evidence type="ECO:0008006" key="4">
    <source>
        <dbReference type="Google" id="ProtNLM"/>
    </source>
</evidence>
<evidence type="ECO:0000313" key="3">
    <source>
        <dbReference type="Proteomes" id="UP000011910"/>
    </source>
</evidence>
<accession>M7N2T2</accession>
<dbReference type="eggNOG" id="COG5544">
    <property type="taxonomic scope" value="Bacteria"/>
</dbReference>
<evidence type="ECO:0000313" key="2">
    <source>
        <dbReference type="EMBL" id="EMR01607.1"/>
    </source>
</evidence>
<evidence type="ECO:0000256" key="1">
    <source>
        <dbReference type="SAM" id="SignalP"/>
    </source>
</evidence>
<feature type="chain" id="PRO_5004081602" description="DUF2279 domain-containing protein" evidence="1">
    <location>
        <begin position="21"/>
        <end position="292"/>
    </location>
</feature>
<feature type="signal peptide" evidence="1">
    <location>
        <begin position="1"/>
        <end position="20"/>
    </location>
</feature>
<comment type="caution">
    <text evidence="2">The sequence shown here is derived from an EMBL/GenBank/DDBJ whole genome shotgun (WGS) entry which is preliminary data.</text>
</comment>
<proteinExistence type="predicted"/>
<reference evidence="2 3" key="1">
    <citation type="journal article" date="2013" name="Genome Announc.">
        <title>Draft Genome Sequence of Cesiribacter andamanensis Strain AMV16T, Isolated from a Soil Sample from a Mud Volcano in the Andaman Islands, India.</title>
        <authorList>
            <person name="Shivaji S."/>
            <person name="Ara S."/>
            <person name="Begum Z."/>
            <person name="Srinivas T.N."/>
            <person name="Singh A."/>
            <person name="Kumar Pinnaka A."/>
        </authorList>
    </citation>
    <scope>NUCLEOTIDE SEQUENCE [LARGE SCALE GENOMIC DNA]</scope>
    <source>
        <strain evidence="2 3">AMV16</strain>
    </source>
</reference>
<dbReference type="AlphaFoldDB" id="M7N2T2"/>
<keyword evidence="1" id="KW-0732">Signal</keyword>
<dbReference type="STRING" id="1279009.ADICEAN_03260"/>
<organism evidence="2 3">
    <name type="scientific">Cesiribacter andamanensis AMV16</name>
    <dbReference type="NCBI Taxonomy" id="1279009"/>
    <lineage>
        <taxon>Bacteria</taxon>
        <taxon>Pseudomonadati</taxon>
        <taxon>Bacteroidota</taxon>
        <taxon>Cytophagia</taxon>
        <taxon>Cytophagales</taxon>
        <taxon>Cesiribacteraceae</taxon>
        <taxon>Cesiribacter</taxon>
    </lineage>
</organism>
<dbReference type="Pfam" id="PF10043">
    <property type="entry name" value="DUF2279"/>
    <property type="match status" value="1"/>
</dbReference>
<dbReference type="InterPro" id="IPR018736">
    <property type="entry name" value="DUF2279_periplasmic_lipo"/>
</dbReference>
<dbReference type="RefSeq" id="WP_009196643.1">
    <property type="nucleotide sequence ID" value="NZ_AODQ01000102.1"/>
</dbReference>